<dbReference type="InterPro" id="IPR003615">
    <property type="entry name" value="HNH_nuc"/>
</dbReference>
<dbReference type="EMBL" id="JACHXE010000006">
    <property type="protein sequence ID" value="MBB3079130.1"/>
    <property type="molecule type" value="Genomic_DNA"/>
</dbReference>
<dbReference type="GO" id="GO:0003676">
    <property type="term" value="F:nucleic acid binding"/>
    <property type="evidence" value="ECO:0007669"/>
    <property type="project" value="InterPro"/>
</dbReference>
<dbReference type="Gene3D" id="1.10.30.50">
    <property type="match status" value="1"/>
</dbReference>
<dbReference type="Proteomes" id="UP000572907">
    <property type="component" value="Unassembled WGS sequence"/>
</dbReference>
<sequence>MPESREKIEAAIKREVRQRCGFGCVVCGKPFYEYDHIDEYSKVREHDPENLTLLCPDHHAEKTRGLRSTAQVRASNADPFNRRMGSSSPYMLAYGGAVSKVSIGSNSFVQTMGSVSEPLVLNGEPRVRVRTESGNLLVSARLFDASGAIILTIDDNELKYDTSIWDVEFVADRLVVREAHRKILAKLVFSPPDSITVERAYFSHEGLSVQVTAREIVYATERGRLSFSGNSVLDIPYPRGIVLTDEKHVVGDLPAAFHFPV</sequence>
<reference evidence="2 3" key="1">
    <citation type="submission" date="2020-08" db="EMBL/GenBank/DDBJ databases">
        <title>Genomic Encyclopedia of Type Strains, Phase III (KMG-III): the genomes of soil and plant-associated and newly described type strains.</title>
        <authorList>
            <person name="Whitman W."/>
        </authorList>
    </citation>
    <scope>NUCLEOTIDE SEQUENCE [LARGE SCALE GENOMIC DNA]</scope>
    <source>
        <strain evidence="2 3">CECT 3237</strain>
    </source>
</reference>
<dbReference type="GO" id="GO:0008270">
    <property type="term" value="F:zinc ion binding"/>
    <property type="evidence" value="ECO:0007669"/>
    <property type="project" value="InterPro"/>
</dbReference>
<gene>
    <name evidence="2" type="ORF">FHS41_005662</name>
</gene>
<accession>A0A7W4ZUT4</accession>
<evidence type="ECO:0000259" key="1">
    <source>
        <dbReference type="SMART" id="SM00507"/>
    </source>
</evidence>
<comment type="caution">
    <text evidence="2">The sequence shown here is derived from an EMBL/GenBank/DDBJ whole genome shotgun (WGS) entry which is preliminary data.</text>
</comment>
<organism evidence="2 3">
    <name type="scientific">Streptomyces violarus</name>
    <dbReference type="NCBI Taxonomy" id="67380"/>
    <lineage>
        <taxon>Bacteria</taxon>
        <taxon>Bacillati</taxon>
        <taxon>Actinomycetota</taxon>
        <taxon>Actinomycetes</taxon>
        <taxon>Kitasatosporales</taxon>
        <taxon>Streptomycetaceae</taxon>
        <taxon>Streptomyces</taxon>
    </lineage>
</organism>
<name>A0A7W4ZUT4_9ACTN</name>
<dbReference type="CDD" id="cd00085">
    <property type="entry name" value="HNHc"/>
    <property type="match status" value="1"/>
</dbReference>
<feature type="domain" description="HNH nuclease" evidence="1">
    <location>
        <begin position="11"/>
        <end position="60"/>
    </location>
</feature>
<keyword evidence="3" id="KW-1185">Reference proteome</keyword>
<dbReference type="Pfam" id="PF01844">
    <property type="entry name" value="HNH"/>
    <property type="match status" value="1"/>
</dbReference>
<evidence type="ECO:0000313" key="2">
    <source>
        <dbReference type="EMBL" id="MBB3079130.1"/>
    </source>
</evidence>
<dbReference type="AlphaFoldDB" id="A0A7W4ZUT4"/>
<dbReference type="SMART" id="SM00507">
    <property type="entry name" value="HNHc"/>
    <property type="match status" value="1"/>
</dbReference>
<evidence type="ECO:0000313" key="3">
    <source>
        <dbReference type="Proteomes" id="UP000572907"/>
    </source>
</evidence>
<proteinExistence type="predicted"/>
<dbReference type="RefSeq" id="WP_184596242.1">
    <property type="nucleotide sequence ID" value="NZ_BMUP01000007.1"/>
</dbReference>
<dbReference type="InterPro" id="IPR002711">
    <property type="entry name" value="HNH"/>
</dbReference>
<protein>
    <submittedName>
        <fullName evidence="2">Trigger factor</fullName>
    </submittedName>
</protein>
<dbReference type="GO" id="GO:0004519">
    <property type="term" value="F:endonuclease activity"/>
    <property type="evidence" value="ECO:0007669"/>
    <property type="project" value="InterPro"/>
</dbReference>